<dbReference type="PANTHER" id="PTHR35811:SF1">
    <property type="entry name" value="HTH OST-TYPE DOMAIN-CONTAINING PROTEIN"/>
    <property type="match status" value="1"/>
</dbReference>
<organism evidence="2 3">
    <name type="scientific">Candidatus Lokiarchaeum ossiferum</name>
    <dbReference type="NCBI Taxonomy" id="2951803"/>
    <lineage>
        <taxon>Archaea</taxon>
        <taxon>Promethearchaeati</taxon>
        <taxon>Promethearchaeota</taxon>
        <taxon>Promethearchaeia</taxon>
        <taxon>Promethearchaeales</taxon>
        <taxon>Promethearchaeaceae</taxon>
        <taxon>Candidatus Lokiarchaeum</taxon>
    </lineage>
</organism>
<proteinExistence type="predicted"/>
<keyword evidence="3" id="KW-1185">Reference proteome</keyword>
<feature type="domain" description="NYN" evidence="1">
    <location>
        <begin position="22"/>
        <end position="128"/>
    </location>
</feature>
<evidence type="ECO:0000313" key="3">
    <source>
        <dbReference type="Proteomes" id="UP001208689"/>
    </source>
</evidence>
<reference evidence="2" key="1">
    <citation type="submission" date="2022-09" db="EMBL/GenBank/DDBJ databases">
        <title>Actin cytoskeleton and complex cell architecture in an #Asgard archaeon.</title>
        <authorList>
            <person name="Ponce Toledo R.I."/>
            <person name="Schleper C."/>
            <person name="Rodrigues Oliveira T."/>
            <person name="Wollweber F."/>
            <person name="Xu J."/>
            <person name="Rittmann S."/>
            <person name="Klingl A."/>
            <person name="Pilhofer M."/>
        </authorList>
    </citation>
    <scope>NUCLEOTIDE SEQUENCE</scope>
    <source>
        <strain evidence="2">B-35</strain>
    </source>
</reference>
<dbReference type="PANTHER" id="PTHR35811">
    <property type="entry name" value="SLR1870 PROTEIN"/>
    <property type="match status" value="1"/>
</dbReference>
<dbReference type="EMBL" id="CP104013">
    <property type="protein sequence ID" value="UYP44774.1"/>
    <property type="molecule type" value="Genomic_DNA"/>
</dbReference>
<dbReference type="Gene3D" id="3.40.50.1010">
    <property type="entry name" value="5'-nuclease"/>
    <property type="match status" value="1"/>
</dbReference>
<accession>A0ABY6HQM1</accession>
<sequence length="244" mass="27294">MKGIEVPLAESLDAYTAKIGFLRIKKINSDWTNVNKTILKAMYSLGFEPIQVSMGKTNSVDVKIAVDCLDTAQLIPSISTYIIVTGDKDFIPVINWLKSHKKRVIIIGKADLVSDHLLLSANDFISLEELSKLEKQQKSSKENGKQKLTISFTEAVKCLVQSIHQLHSKGKPSRFLTLDKYMRSLDQFNYRGAASIEKPNGKGNFTSFTNLVKMAESQGKVKSITVNGFREIRVNPSKKEKKKA</sequence>
<dbReference type="Pfam" id="PF01936">
    <property type="entry name" value="NYN"/>
    <property type="match status" value="1"/>
</dbReference>
<dbReference type="Proteomes" id="UP001208689">
    <property type="component" value="Chromosome"/>
</dbReference>
<evidence type="ECO:0000313" key="2">
    <source>
        <dbReference type="EMBL" id="UYP44774.1"/>
    </source>
</evidence>
<gene>
    <name evidence="2" type="ORF">NEF87_001059</name>
</gene>
<dbReference type="InterPro" id="IPR021139">
    <property type="entry name" value="NYN"/>
</dbReference>
<protein>
    <recommendedName>
        <fullName evidence="1">NYN domain-containing protein</fullName>
    </recommendedName>
</protein>
<evidence type="ECO:0000259" key="1">
    <source>
        <dbReference type="Pfam" id="PF01936"/>
    </source>
</evidence>
<name>A0ABY6HQM1_9ARCH</name>